<gene>
    <name evidence="1" type="ORF">EXN75_05550</name>
</gene>
<comment type="caution">
    <text evidence="1">The sequence shown here is derived from an EMBL/GenBank/DDBJ whole genome shotgun (WGS) entry which is preliminary data.</text>
</comment>
<organism evidence="1 2">
    <name type="scientific">Segatella hominis</name>
    <dbReference type="NCBI Taxonomy" id="2518605"/>
    <lineage>
        <taxon>Bacteria</taxon>
        <taxon>Pseudomonadati</taxon>
        <taxon>Bacteroidota</taxon>
        <taxon>Bacteroidia</taxon>
        <taxon>Bacteroidales</taxon>
        <taxon>Prevotellaceae</taxon>
        <taxon>Segatella</taxon>
    </lineage>
</organism>
<accession>A0A4Y8VRA7</accession>
<dbReference type="GO" id="GO:0005975">
    <property type="term" value="P:carbohydrate metabolic process"/>
    <property type="evidence" value="ECO:0007669"/>
    <property type="project" value="UniProtKB-ARBA"/>
</dbReference>
<keyword evidence="2" id="KW-1185">Reference proteome</keyword>
<sequence>MDTNMVLYLPFDDPEGSKAYDFSQYRNDAELSNGAGFTKDSAHGKALALNLTGECSTVTAIPLSGNFTLMCYVKSTTDLVWLINYSGLENYRQGFIKQSLANRTTGYIQLVFVKEGKTLKVYAENQLLDVVSLPDGSPTGFTLNDFNLAGSEAQVDDLKVFNKAMSFTEIRAASNYQTDVEYYINGKNFKDFAVEVSKSAGLVGGLAKKSSLEVDWDDYHGTVKDTSNPRYKDRTITLQCFIQASSRSQFVTRVREFFNEFEGGGTKRFVCEYDGDAKPLVYEVTREDEADPDKTWGKYNDGLMVGTFTLKLVEYNPVKRVLRHIGSIANTECVIDFTSYKMVDIYWGDGSMTPNVSGSKQHLVHNYPQPGQYDVIMAGVIEDITDFSTNDIVIWDNLH</sequence>
<protein>
    <recommendedName>
        <fullName evidence="3">PKD domain-containing protein</fullName>
    </recommendedName>
</protein>
<dbReference type="Gene3D" id="2.60.120.200">
    <property type="match status" value="1"/>
</dbReference>
<dbReference type="EMBL" id="SGVY01000010">
    <property type="protein sequence ID" value="TFH82801.1"/>
    <property type="molecule type" value="Genomic_DNA"/>
</dbReference>
<dbReference type="AlphaFoldDB" id="A0A4Y8VRA7"/>
<dbReference type="GO" id="GO:0004553">
    <property type="term" value="F:hydrolase activity, hydrolyzing O-glycosyl compounds"/>
    <property type="evidence" value="ECO:0007669"/>
    <property type="project" value="UniProtKB-ARBA"/>
</dbReference>
<name>A0A4Y8VRA7_9BACT</name>
<dbReference type="Proteomes" id="UP000297872">
    <property type="component" value="Unassembled WGS sequence"/>
</dbReference>
<evidence type="ECO:0008006" key="3">
    <source>
        <dbReference type="Google" id="ProtNLM"/>
    </source>
</evidence>
<dbReference type="InterPro" id="IPR013320">
    <property type="entry name" value="ConA-like_dom_sf"/>
</dbReference>
<dbReference type="GeneID" id="302994761"/>
<dbReference type="RefSeq" id="WP_134843082.1">
    <property type="nucleotide sequence ID" value="NZ_SGVY01000010.1"/>
</dbReference>
<evidence type="ECO:0000313" key="2">
    <source>
        <dbReference type="Proteomes" id="UP000297872"/>
    </source>
</evidence>
<dbReference type="SUPFAM" id="SSF49899">
    <property type="entry name" value="Concanavalin A-like lectins/glucanases"/>
    <property type="match status" value="1"/>
</dbReference>
<reference evidence="1 2" key="1">
    <citation type="submission" date="2019-02" db="EMBL/GenBank/DDBJ databases">
        <title>Draft Genome Sequence of the Prevotella sp. BCRC 81118, Isolated from Human Feces.</title>
        <authorList>
            <person name="Huang C.-H."/>
        </authorList>
    </citation>
    <scope>NUCLEOTIDE SEQUENCE [LARGE SCALE GENOMIC DNA]</scope>
    <source>
        <strain evidence="1 2">BCRC 81118</strain>
    </source>
</reference>
<evidence type="ECO:0000313" key="1">
    <source>
        <dbReference type="EMBL" id="TFH82801.1"/>
    </source>
</evidence>
<proteinExistence type="predicted"/>
<dbReference type="OrthoDB" id="1238027at2"/>